<reference evidence="1" key="2">
    <citation type="submission" date="2023-06" db="EMBL/GenBank/DDBJ databases">
        <authorList>
            <consortium name="Lawrence Berkeley National Laboratory"/>
            <person name="Haridas S."/>
            <person name="Hensen N."/>
            <person name="Bonometti L."/>
            <person name="Westerberg I."/>
            <person name="Brannstrom I.O."/>
            <person name="Guillou S."/>
            <person name="Cros-Aarteil S."/>
            <person name="Calhoun S."/>
            <person name="Kuo A."/>
            <person name="Mondo S."/>
            <person name="Pangilinan J."/>
            <person name="Riley R."/>
            <person name="Labutti K."/>
            <person name="Andreopoulos B."/>
            <person name="Lipzen A."/>
            <person name="Chen C."/>
            <person name="Yanf M."/>
            <person name="Daum C."/>
            <person name="Ng V."/>
            <person name="Clum A."/>
            <person name="Steindorff A."/>
            <person name="Ohm R."/>
            <person name="Martin F."/>
            <person name="Silar P."/>
            <person name="Natvig D."/>
            <person name="Lalanne C."/>
            <person name="Gautier V."/>
            <person name="Ament-Velasquez S.L."/>
            <person name="Kruys A."/>
            <person name="Hutchinson M.I."/>
            <person name="Powell A.J."/>
            <person name="Barry K."/>
            <person name="Miller A.N."/>
            <person name="Grigoriev I.V."/>
            <person name="Debuchy R."/>
            <person name="Gladieux P."/>
            <person name="Thoren M.H."/>
            <person name="Johannesson H."/>
        </authorList>
    </citation>
    <scope>NUCLEOTIDE SEQUENCE</scope>
    <source>
        <strain evidence="1">CBS 118394</strain>
    </source>
</reference>
<name>A0AAE0LYK2_9PEZI</name>
<keyword evidence="2" id="KW-1185">Reference proteome</keyword>
<proteinExistence type="predicted"/>
<gene>
    <name evidence="1" type="ORF">B0H66DRAFT_608748</name>
</gene>
<protein>
    <submittedName>
        <fullName evidence="1">Uncharacterized protein</fullName>
    </submittedName>
</protein>
<dbReference type="Proteomes" id="UP001283341">
    <property type="component" value="Unassembled WGS sequence"/>
</dbReference>
<dbReference type="AlphaFoldDB" id="A0AAE0LYK2"/>
<organism evidence="1 2">
    <name type="scientific">Apodospora peruviana</name>
    <dbReference type="NCBI Taxonomy" id="516989"/>
    <lineage>
        <taxon>Eukaryota</taxon>
        <taxon>Fungi</taxon>
        <taxon>Dikarya</taxon>
        <taxon>Ascomycota</taxon>
        <taxon>Pezizomycotina</taxon>
        <taxon>Sordariomycetes</taxon>
        <taxon>Sordariomycetidae</taxon>
        <taxon>Sordariales</taxon>
        <taxon>Lasiosphaeriaceae</taxon>
        <taxon>Apodospora</taxon>
    </lineage>
</organism>
<reference evidence="1" key="1">
    <citation type="journal article" date="2023" name="Mol. Phylogenet. Evol.">
        <title>Genome-scale phylogeny and comparative genomics of the fungal order Sordariales.</title>
        <authorList>
            <person name="Hensen N."/>
            <person name="Bonometti L."/>
            <person name="Westerberg I."/>
            <person name="Brannstrom I.O."/>
            <person name="Guillou S."/>
            <person name="Cros-Aarteil S."/>
            <person name="Calhoun S."/>
            <person name="Haridas S."/>
            <person name="Kuo A."/>
            <person name="Mondo S."/>
            <person name="Pangilinan J."/>
            <person name="Riley R."/>
            <person name="LaButti K."/>
            <person name="Andreopoulos B."/>
            <person name="Lipzen A."/>
            <person name="Chen C."/>
            <person name="Yan M."/>
            <person name="Daum C."/>
            <person name="Ng V."/>
            <person name="Clum A."/>
            <person name="Steindorff A."/>
            <person name="Ohm R.A."/>
            <person name="Martin F."/>
            <person name="Silar P."/>
            <person name="Natvig D.O."/>
            <person name="Lalanne C."/>
            <person name="Gautier V."/>
            <person name="Ament-Velasquez S.L."/>
            <person name="Kruys A."/>
            <person name="Hutchinson M.I."/>
            <person name="Powell A.J."/>
            <person name="Barry K."/>
            <person name="Miller A.N."/>
            <person name="Grigoriev I.V."/>
            <person name="Debuchy R."/>
            <person name="Gladieux P."/>
            <person name="Hiltunen Thoren M."/>
            <person name="Johannesson H."/>
        </authorList>
    </citation>
    <scope>NUCLEOTIDE SEQUENCE</scope>
    <source>
        <strain evidence="1">CBS 118394</strain>
    </source>
</reference>
<dbReference type="EMBL" id="JAUEDM010000009">
    <property type="protein sequence ID" value="KAK3312482.1"/>
    <property type="molecule type" value="Genomic_DNA"/>
</dbReference>
<comment type="caution">
    <text evidence="1">The sequence shown here is derived from an EMBL/GenBank/DDBJ whole genome shotgun (WGS) entry which is preliminary data.</text>
</comment>
<evidence type="ECO:0000313" key="2">
    <source>
        <dbReference type="Proteomes" id="UP001283341"/>
    </source>
</evidence>
<sequence>MATHLEGQPPASSALHDGMLYHRVNSGPTAIAPIDDFGFQEGDRCKDERCQYIQFFTHTILLLHERQIHAHGEKTYLCTYDERQYYFIAQPLPAAGLLQLTRGLENDLFIFKDGYVLKSKVTGIFIESVDWNENEIRKFWKDELAPLGSIADPAKVEEVSLSAVYQFLRNGNCAEEVANIQQRMGEVKELADKEMERVNQCDEDYRQRLRLGMKKLEGLLP</sequence>
<accession>A0AAE0LYK2</accession>
<evidence type="ECO:0000313" key="1">
    <source>
        <dbReference type="EMBL" id="KAK3312482.1"/>
    </source>
</evidence>